<accession>A0A836BT24</accession>
<dbReference type="EMBL" id="JAEHOE010000112">
    <property type="protein sequence ID" value="KAG2486414.1"/>
    <property type="molecule type" value="Genomic_DNA"/>
</dbReference>
<organism evidence="2 3">
    <name type="scientific">Edaphochlamys debaryana</name>
    <dbReference type="NCBI Taxonomy" id="47281"/>
    <lineage>
        <taxon>Eukaryota</taxon>
        <taxon>Viridiplantae</taxon>
        <taxon>Chlorophyta</taxon>
        <taxon>core chlorophytes</taxon>
        <taxon>Chlorophyceae</taxon>
        <taxon>CS clade</taxon>
        <taxon>Chlamydomonadales</taxon>
        <taxon>Chlamydomonadales incertae sedis</taxon>
        <taxon>Edaphochlamys</taxon>
    </lineage>
</organism>
<name>A0A836BT24_9CHLO</name>
<feature type="compositionally biased region" description="Pro residues" evidence="1">
    <location>
        <begin position="62"/>
        <end position="71"/>
    </location>
</feature>
<feature type="region of interest" description="Disordered" evidence="1">
    <location>
        <begin position="44"/>
        <end position="94"/>
    </location>
</feature>
<feature type="compositionally biased region" description="Low complexity" evidence="1">
    <location>
        <begin position="112"/>
        <end position="141"/>
    </location>
</feature>
<evidence type="ECO:0000256" key="1">
    <source>
        <dbReference type="SAM" id="MobiDB-lite"/>
    </source>
</evidence>
<dbReference type="AlphaFoldDB" id="A0A836BT24"/>
<feature type="region of interest" description="Disordered" evidence="1">
    <location>
        <begin position="112"/>
        <end position="146"/>
    </location>
</feature>
<reference evidence="2" key="1">
    <citation type="journal article" date="2020" name="bioRxiv">
        <title>Comparative genomics of Chlamydomonas.</title>
        <authorList>
            <person name="Craig R.J."/>
            <person name="Hasan A.R."/>
            <person name="Ness R.W."/>
            <person name="Keightley P.D."/>
        </authorList>
    </citation>
    <scope>NUCLEOTIDE SEQUENCE</scope>
    <source>
        <strain evidence="2">CCAP 11/70</strain>
    </source>
</reference>
<feature type="compositionally biased region" description="Low complexity" evidence="1">
    <location>
        <begin position="72"/>
        <end position="94"/>
    </location>
</feature>
<dbReference type="Proteomes" id="UP000612055">
    <property type="component" value="Unassembled WGS sequence"/>
</dbReference>
<sequence>MSGSCFTHKHSAGMPGPSHRSSLVGMAGAAVLANAGRHAAWMQALAEGEEGDRKGRQQVPDPAQPPPPTSSPPRAGTGTLPGGSRPPSGRGAVAAAAALALSNARRLGQAWGRAGAGPEAEPGAAAATSAAGTDLAPARPTRPAPRWKPRELEIVVAAVRALPGRSTPADTQRLLAELAWAVRALQSLPGCQGTVDDIAFLFSDPDIAPKMDQRPSLGRRAVPQWRFALSRSLGSRQGFFNTGEKRNGRAVYRYDPQAGAATKRKRTPEKGQAGLPYLGKRSRNAN</sequence>
<keyword evidence="3" id="KW-1185">Reference proteome</keyword>
<proteinExistence type="predicted"/>
<comment type="caution">
    <text evidence="2">The sequence shown here is derived from an EMBL/GenBank/DDBJ whole genome shotgun (WGS) entry which is preliminary data.</text>
</comment>
<evidence type="ECO:0000313" key="3">
    <source>
        <dbReference type="Proteomes" id="UP000612055"/>
    </source>
</evidence>
<protein>
    <submittedName>
        <fullName evidence="2">Uncharacterized protein</fullName>
    </submittedName>
</protein>
<feature type="region of interest" description="Disordered" evidence="1">
    <location>
        <begin position="1"/>
        <end position="22"/>
    </location>
</feature>
<dbReference type="OrthoDB" id="546213at2759"/>
<gene>
    <name evidence="2" type="ORF">HYH03_014861</name>
</gene>
<feature type="region of interest" description="Disordered" evidence="1">
    <location>
        <begin position="250"/>
        <end position="286"/>
    </location>
</feature>
<evidence type="ECO:0000313" key="2">
    <source>
        <dbReference type="EMBL" id="KAG2486414.1"/>
    </source>
</evidence>